<accession>X0XWC0</accession>
<dbReference type="AlphaFoldDB" id="X0XWC0"/>
<organism evidence="1">
    <name type="scientific">marine sediment metagenome</name>
    <dbReference type="NCBI Taxonomy" id="412755"/>
    <lineage>
        <taxon>unclassified sequences</taxon>
        <taxon>metagenomes</taxon>
        <taxon>ecological metagenomes</taxon>
    </lineage>
</organism>
<name>X0XWC0_9ZZZZ</name>
<gene>
    <name evidence="1" type="ORF">S01H1_67966</name>
</gene>
<proteinExistence type="predicted"/>
<dbReference type="EMBL" id="BARS01045042">
    <property type="protein sequence ID" value="GAG29061.1"/>
    <property type="molecule type" value="Genomic_DNA"/>
</dbReference>
<comment type="caution">
    <text evidence="1">The sequence shown here is derived from an EMBL/GenBank/DDBJ whole genome shotgun (WGS) entry which is preliminary data.</text>
</comment>
<feature type="non-terminal residue" evidence="1">
    <location>
        <position position="71"/>
    </location>
</feature>
<sequence>MSDYDSKNECRLFIGEDNFENLEAEIKARKRKNCFRAFEEEMKKNIEIELKVQKDRELKLLPPDVDVDELC</sequence>
<protein>
    <submittedName>
        <fullName evidence="1">Uncharacterized protein</fullName>
    </submittedName>
</protein>
<evidence type="ECO:0000313" key="1">
    <source>
        <dbReference type="EMBL" id="GAG29061.1"/>
    </source>
</evidence>
<reference evidence="1" key="1">
    <citation type="journal article" date="2014" name="Front. Microbiol.">
        <title>High frequency of phylogenetically diverse reductive dehalogenase-homologous genes in deep subseafloor sedimentary metagenomes.</title>
        <authorList>
            <person name="Kawai M."/>
            <person name="Futagami T."/>
            <person name="Toyoda A."/>
            <person name="Takaki Y."/>
            <person name="Nishi S."/>
            <person name="Hori S."/>
            <person name="Arai W."/>
            <person name="Tsubouchi T."/>
            <person name="Morono Y."/>
            <person name="Uchiyama I."/>
            <person name="Ito T."/>
            <person name="Fujiyama A."/>
            <person name="Inagaki F."/>
            <person name="Takami H."/>
        </authorList>
    </citation>
    <scope>NUCLEOTIDE SEQUENCE</scope>
    <source>
        <strain evidence="1">Expedition CK06-06</strain>
    </source>
</reference>